<dbReference type="PANTHER" id="PTHR21573:SF0">
    <property type="entry name" value="ER MEMBRANE PROTEIN COMPLEX SUBUNIT 1"/>
    <property type="match status" value="1"/>
</dbReference>
<dbReference type="Proteomes" id="UP000265520">
    <property type="component" value="Unassembled WGS sequence"/>
</dbReference>
<dbReference type="InterPro" id="IPR058545">
    <property type="entry name" value="Beta-prop_EMC1_1st"/>
</dbReference>
<keyword evidence="3" id="KW-1185">Reference proteome</keyword>
<dbReference type="Pfam" id="PF25293">
    <property type="entry name" value="Beta-prop_EMC1_N"/>
    <property type="match status" value="1"/>
</dbReference>
<proteinExistence type="predicted"/>
<evidence type="ECO:0000313" key="3">
    <source>
        <dbReference type="Proteomes" id="UP000265520"/>
    </source>
</evidence>
<dbReference type="GO" id="GO:0034975">
    <property type="term" value="P:protein folding in endoplasmic reticulum"/>
    <property type="evidence" value="ECO:0007669"/>
    <property type="project" value="TreeGrafter"/>
</dbReference>
<evidence type="ECO:0000259" key="1">
    <source>
        <dbReference type="Pfam" id="PF25293"/>
    </source>
</evidence>
<dbReference type="InterPro" id="IPR026895">
    <property type="entry name" value="EMC1"/>
</dbReference>
<protein>
    <submittedName>
        <fullName evidence="2">ER membrane protein complex subunit 1-like</fullName>
    </submittedName>
</protein>
<reference evidence="2 3" key="1">
    <citation type="journal article" date="2018" name="Front. Plant Sci.">
        <title>Red Clover (Trifolium pratense) and Zigzag Clover (T. medium) - A Picture of Genomic Similarities and Differences.</title>
        <authorList>
            <person name="Dluhosova J."/>
            <person name="Istvanek J."/>
            <person name="Nedelnik J."/>
            <person name="Repkova J."/>
        </authorList>
    </citation>
    <scope>NUCLEOTIDE SEQUENCE [LARGE SCALE GENOMIC DNA]</scope>
    <source>
        <strain evidence="3">cv. 10/8</strain>
        <tissue evidence="2">Leaf</tissue>
    </source>
</reference>
<evidence type="ECO:0000313" key="2">
    <source>
        <dbReference type="EMBL" id="MCI07204.1"/>
    </source>
</evidence>
<dbReference type="EMBL" id="LXQA010064555">
    <property type="protein sequence ID" value="MCI07204.1"/>
    <property type="molecule type" value="Genomic_DNA"/>
</dbReference>
<dbReference type="AlphaFoldDB" id="A0A392P632"/>
<sequence length="105" mass="12125">DVNDWSRDLLKENLVIDHQRGNIEKIFINNYVRTDRSHGFRALMVMEDHSLLLVQQGEIVWSREDGLASVVDVTTSELPVEKEGVSVAKVEQNLFEWLKVCPLYV</sequence>
<feature type="domain" description="EMC1 first beta-propeller" evidence="1">
    <location>
        <begin position="7"/>
        <end position="65"/>
    </location>
</feature>
<dbReference type="PANTHER" id="PTHR21573">
    <property type="entry name" value="ER MEMBRANE PROTEIN COMPLEX SUBUNIT 1"/>
    <property type="match status" value="1"/>
</dbReference>
<accession>A0A392P632</accession>
<organism evidence="2 3">
    <name type="scientific">Trifolium medium</name>
    <dbReference type="NCBI Taxonomy" id="97028"/>
    <lineage>
        <taxon>Eukaryota</taxon>
        <taxon>Viridiplantae</taxon>
        <taxon>Streptophyta</taxon>
        <taxon>Embryophyta</taxon>
        <taxon>Tracheophyta</taxon>
        <taxon>Spermatophyta</taxon>
        <taxon>Magnoliopsida</taxon>
        <taxon>eudicotyledons</taxon>
        <taxon>Gunneridae</taxon>
        <taxon>Pentapetalae</taxon>
        <taxon>rosids</taxon>
        <taxon>fabids</taxon>
        <taxon>Fabales</taxon>
        <taxon>Fabaceae</taxon>
        <taxon>Papilionoideae</taxon>
        <taxon>50 kb inversion clade</taxon>
        <taxon>NPAAA clade</taxon>
        <taxon>Hologalegina</taxon>
        <taxon>IRL clade</taxon>
        <taxon>Trifolieae</taxon>
        <taxon>Trifolium</taxon>
    </lineage>
</organism>
<feature type="non-terminal residue" evidence="2">
    <location>
        <position position="1"/>
    </location>
</feature>
<comment type="caution">
    <text evidence="2">The sequence shown here is derived from an EMBL/GenBank/DDBJ whole genome shotgun (WGS) entry which is preliminary data.</text>
</comment>
<dbReference type="GO" id="GO:0072546">
    <property type="term" value="C:EMC complex"/>
    <property type="evidence" value="ECO:0007669"/>
    <property type="project" value="InterPro"/>
</dbReference>
<name>A0A392P632_9FABA</name>